<dbReference type="GeneID" id="69974239"/>
<evidence type="ECO:0000313" key="4">
    <source>
        <dbReference type="Proteomes" id="UP000019146"/>
    </source>
</evidence>
<sequence length="227" mass="25483">MLQFYFHPSPNPLKVALLLEELETPFELSAVDTFKGEQHAPAYRKINPNGKVPAIVDDGVTVFDSHAILLHLSAKHGKFVPSAPSEHAAMLSWLQFVATGLSPFSGQAVHFLHHAPEPLPYARNRYLKEVERHYRILDERLATSQYLAGDTYSIADIALWGWAHFAGYILGEKGLSDYPHVKRLVDEISARPAAIRALTLKDRLTFKAEFDEETRRALFPQNAALTV</sequence>
<dbReference type="Gene3D" id="3.40.30.10">
    <property type="entry name" value="Glutaredoxin"/>
    <property type="match status" value="1"/>
</dbReference>
<dbReference type="SFLD" id="SFLDG01150">
    <property type="entry name" value="Main.1:_Beta-like"/>
    <property type="match status" value="1"/>
</dbReference>
<dbReference type="InterPro" id="IPR010987">
    <property type="entry name" value="Glutathione-S-Trfase_C-like"/>
</dbReference>
<gene>
    <name evidence="3" type="ORF">K788_0004218</name>
</gene>
<dbReference type="SUPFAM" id="SSF52833">
    <property type="entry name" value="Thioredoxin-like"/>
    <property type="match status" value="1"/>
</dbReference>
<proteinExistence type="predicted"/>
<dbReference type="InterPro" id="IPR004045">
    <property type="entry name" value="Glutathione_S-Trfase_N"/>
</dbReference>
<dbReference type="KEGG" id="bcai:K788_0004218"/>
<feature type="domain" description="GST C-terminal" evidence="2">
    <location>
        <begin position="83"/>
        <end position="210"/>
    </location>
</feature>
<dbReference type="EMBL" id="CP012748">
    <property type="protein sequence ID" value="ALL70817.1"/>
    <property type="molecule type" value="Genomic_DNA"/>
</dbReference>
<dbReference type="AlphaFoldDB" id="A0A0P0RPA4"/>
<keyword evidence="3" id="KW-0808">Transferase</keyword>
<dbReference type="InterPro" id="IPR036282">
    <property type="entry name" value="Glutathione-S-Trfase_C_sf"/>
</dbReference>
<dbReference type="GO" id="GO:0004364">
    <property type="term" value="F:glutathione transferase activity"/>
    <property type="evidence" value="ECO:0007669"/>
    <property type="project" value="UniProtKB-EC"/>
</dbReference>
<reference evidence="3 4" key="1">
    <citation type="journal article" date="2014" name="Genome Announc.">
        <title>Draft Genome Sequence of the Haloacid-Degrading Burkholderia caribensis Strain MBA4.</title>
        <authorList>
            <person name="Pan Y."/>
            <person name="Kong K.F."/>
            <person name="Tsang J.S."/>
        </authorList>
    </citation>
    <scope>NUCLEOTIDE SEQUENCE [LARGE SCALE GENOMIC DNA]</scope>
    <source>
        <strain evidence="3 4">MBA4</strain>
        <plasmid evidence="4">Plasmid</plasmid>
    </source>
</reference>
<dbReference type="InterPro" id="IPR040079">
    <property type="entry name" value="Glutathione_S-Trfase"/>
</dbReference>
<feature type="domain" description="GST N-terminal" evidence="1">
    <location>
        <begin position="1"/>
        <end position="80"/>
    </location>
</feature>
<dbReference type="Proteomes" id="UP000019146">
    <property type="component" value="Plasmid unnamed"/>
</dbReference>
<dbReference type="Gene3D" id="1.20.1050.10">
    <property type="match status" value="1"/>
</dbReference>
<dbReference type="CDD" id="cd03048">
    <property type="entry name" value="GST_N_Ure2p_like"/>
    <property type="match status" value="1"/>
</dbReference>
<dbReference type="SFLD" id="SFLDG00358">
    <property type="entry name" value="Main_(cytGST)"/>
    <property type="match status" value="1"/>
</dbReference>
<keyword evidence="3" id="KW-0614">Plasmid</keyword>
<dbReference type="SFLD" id="SFLDS00019">
    <property type="entry name" value="Glutathione_Transferase_(cytos"/>
    <property type="match status" value="1"/>
</dbReference>
<dbReference type="InterPro" id="IPR004046">
    <property type="entry name" value="GST_C"/>
</dbReference>
<dbReference type="PANTHER" id="PTHR44051:SF19">
    <property type="entry name" value="DISULFIDE-BOND OXIDOREDUCTASE YFCG"/>
    <property type="match status" value="1"/>
</dbReference>
<dbReference type="CDD" id="cd03178">
    <property type="entry name" value="GST_C_Ure2p_like"/>
    <property type="match status" value="1"/>
</dbReference>
<dbReference type="EC" id="2.5.1.18" evidence="3"/>
<accession>A0A0P0RPA4</accession>
<geneLocation type="plasmid" evidence="4"/>
<dbReference type="PANTHER" id="PTHR44051">
    <property type="entry name" value="GLUTATHIONE S-TRANSFERASE-RELATED"/>
    <property type="match status" value="1"/>
</dbReference>
<evidence type="ECO:0000259" key="2">
    <source>
        <dbReference type="PROSITE" id="PS50405"/>
    </source>
</evidence>
<name>A0A0P0RPA4_9BURK</name>
<dbReference type="PROSITE" id="PS50404">
    <property type="entry name" value="GST_NTER"/>
    <property type="match status" value="1"/>
</dbReference>
<dbReference type="SUPFAM" id="SSF47616">
    <property type="entry name" value="GST C-terminal domain-like"/>
    <property type="match status" value="1"/>
</dbReference>
<dbReference type="SFLD" id="SFLDG01151">
    <property type="entry name" value="Main.2:_Nu-like"/>
    <property type="match status" value="1"/>
</dbReference>
<evidence type="ECO:0000259" key="1">
    <source>
        <dbReference type="PROSITE" id="PS50404"/>
    </source>
</evidence>
<organism evidence="3 4">
    <name type="scientific">Paraburkholderia caribensis MBA4</name>
    <dbReference type="NCBI Taxonomy" id="1323664"/>
    <lineage>
        <taxon>Bacteria</taxon>
        <taxon>Pseudomonadati</taxon>
        <taxon>Pseudomonadota</taxon>
        <taxon>Betaproteobacteria</taxon>
        <taxon>Burkholderiales</taxon>
        <taxon>Burkholderiaceae</taxon>
        <taxon>Paraburkholderia</taxon>
    </lineage>
</organism>
<dbReference type="RefSeq" id="WP_035993530.1">
    <property type="nucleotide sequence ID" value="NZ_CP012748.1"/>
</dbReference>
<dbReference type="InterPro" id="IPR036249">
    <property type="entry name" value="Thioredoxin-like_sf"/>
</dbReference>
<dbReference type="Pfam" id="PF13409">
    <property type="entry name" value="GST_N_2"/>
    <property type="match status" value="1"/>
</dbReference>
<dbReference type="PROSITE" id="PS50405">
    <property type="entry name" value="GST_CTER"/>
    <property type="match status" value="1"/>
</dbReference>
<protein>
    <submittedName>
        <fullName evidence="3">Glutathione S-transferase</fullName>
        <ecNumber evidence="3">2.5.1.18</ecNumber>
    </submittedName>
</protein>
<evidence type="ECO:0000313" key="3">
    <source>
        <dbReference type="EMBL" id="ALL70817.1"/>
    </source>
</evidence>
<dbReference type="Pfam" id="PF00043">
    <property type="entry name" value="GST_C"/>
    <property type="match status" value="1"/>
</dbReference>